<evidence type="ECO:0000259" key="3">
    <source>
        <dbReference type="Pfam" id="PF04083"/>
    </source>
</evidence>
<keyword evidence="5" id="KW-1185">Reference proteome</keyword>
<comment type="similarity">
    <text evidence="1">Belongs to the AB hydrolase superfamily. Lipase family.</text>
</comment>
<gene>
    <name evidence="4" type="ORF">ASIM_LOCUS14667</name>
</gene>
<dbReference type="Gene3D" id="3.40.50.1820">
    <property type="entry name" value="alpha/beta hydrolase"/>
    <property type="match status" value="1"/>
</dbReference>
<feature type="domain" description="Partial AB-hydrolase lipase" evidence="3">
    <location>
        <begin position="3"/>
        <end position="65"/>
    </location>
</feature>
<evidence type="ECO:0000256" key="1">
    <source>
        <dbReference type="ARBA" id="ARBA00010701"/>
    </source>
</evidence>
<dbReference type="WBParaSite" id="ASIM_0001525701-mRNA-1">
    <property type="protein sequence ID" value="ASIM_0001525701-mRNA-1"/>
    <property type="gene ID" value="ASIM_0001525701"/>
</dbReference>
<dbReference type="GO" id="GO:0016788">
    <property type="term" value="F:hydrolase activity, acting on ester bonds"/>
    <property type="evidence" value="ECO:0007669"/>
    <property type="project" value="InterPro"/>
</dbReference>
<dbReference type="EMBL" id="UYRR01031869">
    <property type="protein sequence ID" value="VDK53034.1"/>
    <property type="molecule type" value="Genomic_DNA"/>
</dbReference>
<evidence type="ECO:0000313" key="4">
    <source>
        <dbReference type="EMBL" id="VDK53034.1"/>
    </source>
</evidence>
<feature type="active site" description="Charge relay system" evidence="2">
    <location>
        <position position="341"/>
    </location>
</feature>
<organism evidence="6">
    <name type="scientific">Anisakis simplex</name>
    <name type="common">Herring worm</name>
    <dbReference type="NCBI Taxonomy" id="6269"/>
    <lineage>
        <taxon>Eukaryota</taxon>
        <taxon>Metazoa</taxon>
        <taxon>Ecdysozoa</taxon>
        <taxon>Nematoda</taxon>
        <taxon>Chromadorea</taxon>
        <taxon>Rhabditida</taxon>
        <taxon>Spirurina</taxon>
        <taxon>Ascaridomorpha</taxon>
        <taxon>Ascaridoidea</taxon>
        <taxon>Anisakidae</taxon>
        <taxon>Anisakis</taxon>
        <taxon>Anisakis simplex complex</taxon>
    </lineage>
</organism>
<reference evidence="4 5" key="2">
    <citation type="submission" date="2018-11" db="EMBL/GenBank/DDBJ databases">
        <authorList>
            <consortium name="Pathogen Informatics"/>
        </authorList>
    </citation>
    <scope>NUCLEOTIDE SEQUENCE [LARGE SCALE GENOMIC DNA]</scope>
</reference>
<reference evidence="6" key="1">
    <citation type="submission" date="2017-02" db="UniProtKB">
        <authorList>
            <consortium name="WormBaseParasite"/>
        </authorList>
    </citation>
    <scope>IDENTIFICATION</scope>
</reference>
<dbReference type="InterPro" id="IPR025483">
    <property type="entry name" value="Lipase_euk"/>
</dbReference>
<feature type="active site" description="Charge relay system" evidence="2">
    <location>
        <position position="309"/>
    </location>
</feature>
<sequence length="365" mass="41985">MIELVQYHGYPIEEHIATTTDGYHLLLHRIPFGVNENGKNKYHRRPVIFLQHGFVGSSATWVTNLPSQSAGFVFADSGFDVWMGNARGNTYSQEHNRFTRNDDEYWKFTFDQISKYDLETMIDKALNVSGQKQLSYVGYSEGCVTMLAKLAIDPAFSAKVSKFFALGPMTSMVHARGLVAFVLNHLKTPLQILSLLSTEFMSNFGFFGKLTRYLYTYPSMTAICDYLLLQIGGEITNQTRMSVYLTHIPGGTSTANLIHWTQLADTEHLRMFDFGTEQLNIFHYGTPKPPVYEFDRISTPTYIYWSDADWFTDERDIKNSIIDRMRPEYLVESNRLVNFNHFDYVWGVEAAEQIYKPIISRISGY</sequence>
<dbReference type="Pfam" id="PF04083">
    <property type="entry name" value="Abhydro_lipase"/>
    <property type="match status" value="1"/>
</dbReference>
<protein>
    <submittedName>
        <fullName evidence="6">Lipase (inferred by orthology to a C. elegans protein)</fullName>
    </submittedName>
</protein>
<dbReference type="PIRSF" id="PIRSF000862">
    <property type="entry name" value="Steryl_ester_lip"/>
    <property type="match status" value="1"/>
</dbReference>
<proteinExistence type="inferred from homology"/>
<accession>A0A0M3K2U0</accession>
<dbReference type="AlphaFoldDB" id="A0A0M3K2U0"/>
<dbReference type="Proteomes" id="UP000267096">
    <property type="component" value="Unassembled WGS sequence"/>
</dbReference>
<name>A0A0M3K2U0_ANISI</name>
<dbReference type="GO" id="GO:0006629">
    <property type="term" value="P:lipid metabolic process"/>
    <property type="evidence" value="ECO:0007669"/>
    <property type="project" value="InterPro"/>
</dbReference>
<dbReference type="FunFam" id="3.40.50.1820:FF:000179">
    <property type="entry name" value="Lipase"/>
    <property type="match status" value="1"/>
</dbReference>
<feature type="active site" description="Nucleophile" evidence="2">
    <location>
        <position position="140"/>
    </location>
</feature>
<evidence type="ECO:0000256" key="2">
    <source>
        <dbReference type="PIRSR" id="PIRSR000862-1"/>
    </source>
</evidence>
<evidence type="ECO:0000313" key="6">
    <source>
        <dbReference type="WBParaSite" id="ASIM_0001525701-mRNA-1"/>
    </source>
</evidence>
<dbReference type="PANTHER" id="PTHR11005">
    <property type="entry name" value="LYSOSOMAL ACID LIPASE-RELATED"/>
    <property type="match status" value="1"/>
</dbReference>
<dbReference type="InterPro" id="IPR029058">
    <property type="entry name" value="AB_hydrolase_fold"/>
</dbReference>
<dbReference type="OrthoDB" id="9974421at2759"/>
<dbReference type="InterPro" id="IPR006693">
    <property type="entry name" value="AB_hydrolase_lipase"/>
</dbReference>
<evidence type="ECO:0000313" key="5">
    <source>
        <dbReference type="Proteomes" id="UP000267096"/>
    </source>
</evidence>
<dbReference type="SUPFAM" id="SSF53474">
    <property type="entry name" value="alpha/beta-Hydrolases"/>
    <property type="match status" value="1"/>
</dbReference>